<protein>
    <recommendedName>
        <fullName evidence="1">Carboxylesterase type B domain-containing protein</fullName>
    </recommendedName>
</protein>
<dbReference type="AlphaFoldDB" id="A0A9P3B3X8"/>
<dbReference type="InterPro" id="IPR002018">
    <property type="entry name" value="CarbesteraseB"/>
</dbReference>
<name>A0A9P3B3X8_9EURO</name>
<sequence length="155" mass="17701">MAFSSSERRLLLETINDMLAEDFSSSPMPGVGLPVYSYLWNVIVNGLPAPIYGATHFQDVAFVFDNIEGIGYAANPFANEPQSHLELADLMRKMWVHFIHYTSPNLETATIAWPKYKPGLHNTLVFDTDYEYLGYIAKDKYRKEAISYLQDHVFV</sequence>
<reference evidence="2 3" key="1">
    <citation type="submission" date="2018-10" db="EMBL/GenBank/DDBJ databases">
        <title>Pan-genome distribution and transcriptional activeness of fungal secondary metabolism genes in Aspergillus section Fumigati.</title>
        <authorList>
            <person name="Takahashi H."/>
            <person name="Umemura M."/>
            <person name="Ninomiya A."/>
            <person name="Kusuya Y."/>
            <person name="Urayama S."/>
            <person name="Shimizu M."/>
            <person name="Watanabe A."/>
            <person name="Kamei K."/>
            <person name="Yaguchi T."/>
            <person name="Hagiwara D."/>
        </authorList>
    </citation>
    <scope>NUCLEOTIDE SEQUENCE [LARGE SCALE GENOMIC DNA]</scope>
    <source>
        <strain evidence="2 3">IFM 55266</strain>
    </source>
</reference>
<dbReference type="EMBL" id="BHVY01000001">
    <property type="protein sequence ID" value="GIJ83225.1"/>
    <property type="molecule type" value="Genomic_DNA"/>
</dbReference>
<dbReference type="Gene3D" id="3.40.50.1820">
    <property type="entry name" value="alpha/beta hydrolase"/>
    <property type="match status" value="1"/>
</dbReference>
<dbReference type="Pfam" id="PF00135">
    <property type="entry name" value="COesterase"/>
    <property type="match status" value="1"/>
</dbReference>
<accession>A0A9P3B3X8</accession>
<evidence type="ECO:0000259" key="1">
    <source>
        <dbReference type="Pfam" id="PF00135"/>
    </source>
</evidence>
<proteinExistence type="predicted"/>
<dbReference type="Proteomes" id="UP001043456">
    <property type="component" value="Unassembled WGS sequence"/>
</dbReference>
<dbReference type="RefSeq" id="XP_043153972.1">
    <property type="nucleotide sequence ID" value="XM_043298037.1"/>
</dbReference>
<organism evidence="2 3">
    <name type="scientific">Aspergillus pseudoviridinutans</name>
    <dbReference type="NCBI Taxonomy" id="1517512"/>
    <lineage>
        <taxon>Eukaryota</taxon>
        <taxon>Fungi</taxon>
        <taxon>Dikarya</taxon>
        <taxon>Ascomycota</taxon>
        <taxon>Pezizomycotina</taxon>
        <taxon>Eurotiomycetes</taxon>
        <taxon>Eurotiomycetidae</taxon>
        <taxon>Eurotiales</taxon>
        <taxon>Aspergillaceae</taxon>
        <taxon>Aspergillus</taxon>
        <taxon>Aspergillus subgen. Fumigati</taxon>
    </lineage>
</organism>
<dbReference type="OrthoDB" id="408631at2759"/>
<dbReference type="SUPFAM" id="SSF53474">
    <property type="entry name" value="alpha/beta-Hydrolases"/>
    <property type="match status" value="1"/>
</dbReference>
<comment type="caution">
    <text evidence="2">The sequence shown here is derived from an EMBL/GenBank/DDBJ whole genome shotgun (WGS) entry which is preliminary data.</text>
</comment>
<dbReference type="GeneID" id="67000357"/>
<evidence type="ECO:0000313" key="3">
    <source>
        <dbReference type="Proteomes" id="UP001043456"/>
    </source>
</evidence>
<keyword evidence="3" id="KW-1185">Reference proteome</keyword>
<gene>
    <name evidence="2" type="ORF">Asppvi_001745</name>
</gene>
<dbReference type="InterPro" id="IPR029058">
    <property type="entry name" value="AB_hydrolase_fold"/>
</dbReference>
<evidence type="ECO:0000313" key="2">
    <source>
        <dbReference type="EMBL" id="GIJ83225.1"/>
    </source>
</evidence>
<feature type="domain" description="Carboxylesterase type B" evidence="1">
    <location>
        <begin position="32"/>
        <end position="130"/>
    </location>
</feature>